<dbReference type="Gene3D" id="1.25.10.10">
    <property type="entry name" value="Leucine-rich Repeat Variant"/>
    <property type="match status" value="1"/>
</dbReference>
<evidence type="ECO:0000256" key="1">
    <source>
        <dbReference type="SAM" id="MobiDB-lite"/>
    </source>
</evidence>
<dbReference type="InterPro" id="IPR010473">
    <property type="entry name" value="GTPase-bd"/>
</dbReference>
<dbReference type="InterPro" id="IPR015425">
    <property type="entry name" value="FH2_Formin"/>
</dbReference>
<feature type="region of interest" description="Disordered" evidence="1">
    <location>
        <begin position="799"/>
        <end position="827"/>
    </location>
</feature>
<dbReference type="SMART" id="SM01139">
    <property type="entry name" value="Drf_FH3"/>
    <property type="match status" value="1"/>
</dbReference>
<dbReference type="InterPro" id="IPR011989">
    <property type="entry name" value="ARM-like"/>
</dbReference>
<dbReference type="InterPro" id="IPR042201">
    <property type="entry name" value="FH2_Formin_sf"/>
</dbReference>
<feature type="compositionally biased region" description="Basic and acidic residues" evidence="1">
    <location>
        <begin position="814"/>
        <end position="827"/>
    </location>
</feature>
<dbReference type="PROSITE" id="PS51232">
    <property type="entry name" value="GBD_FH3"/>
    <property type="match status" value="1"/>
</dbReference>
<feature type="compositionally biased region" description="Basic and acidic residues" evidence="1">
    <location>
        <begin position="1585"/>
        <end position="1604"/>
    </location>
</feature>
<dbReference type="SUPFAM" id="SSF48371">
    <property type="entry name" value="ARM repeat"/>
    <property type="match status" value="1"/>
</dbReference>
<dbReference type="GO" id="GO:0030036">
    <property type="term" value="P:actin cytoskeleton organization"/>
    <property type="evidence" value="ECO:0007669"/>
    <property type="project" value="InterPro"/>
</dbReference>
<feature type="compositionally biased region" description="Polar residues" evidence="1">
    <location>
        <begin position="1504"/>
        <end position="1536"/>
    </location>
</feature>
<dbReference type="Pfam" id="PF06367">
    <property type="entry name" value="Drf_FH3"/>
    <property type="match status" value="1"/>
</dbReference>
<dbReference type="InterPro" id="IPR014768">
    <property type="entry name" value="GBD/FH3_dom"/>
</dbReference>
<feature type="region of interest" description="Disordered" evidence="1">
    <location>
        <begin position="1481"/>
        <end position="1537"/>
    </location>
</feature>
<evidence type="ECO:0000259" key="2">
    <source>
        <dbReference type="PROSITE" id="PS51232"/>
    </source>
</evidence>
<gene>
    <name evidence="4" type="ORF">L202_06627</name>
</gene>
<dbReference type="PANTHER" id="PTHR46345">
    <property type="entry name" value="INVERTED FORMIN-2"/>
    <property type="match status" value="1"/>
</dbReference>
<name>A0A1E3HGM9_9TREE</name>
<feature type="compositionally biased region" description="Pro residues" evidence="1">
    <location>
        <begin position="1009"/>
        <end position="1038"/>
    </location>
</feature>
<feature type="compositionally biased region" description="Pro residues" evidence="1">
    <location>
        <begin position="1066"/>
        <end position="1078"/>
    </location>
</feature>
<dbReference type="GeneID" id="30157936"/>
<dbReference type="SUPFAM" id="SSF101447">
    <property type="entry name" value="Formin homology 2 domain (FH2 domain)"/>
    <property type="match status" value="1"/>
</dbReference>
<dbReference type="PANTHER" id="PTHR46345:SF8">
    <property type="entry name" value="FORMIN 3, ISOFORM B"/>
    <property type="match status" value="1"/>
</dbReference>
<feature type="region of interest" description="Disordered" evidence="1">
    <location>
        <begin position="925"/>
        <end position="963"/>
    </location>
</feature>
<keyword evidence="5" id="KW-1185">Reference proteome</keyword>
<dbReference type="STRING" id="1295533.A0A1E3HGM9"/>
<proteinExistence type="predicted"/>
<comment type="caution">
    <text evidence="4">The sequence shown here is derived from an EMBL/GenBank/DDBJ whole genome shotgun (WGS) entry which is preliminary data.</text>
</comment>
<dbReference type="GO" id="GO:0031267">
    <property type="term" value="F:small GTPase binding"/>
    <property type="evidence" value="ECO:0007669"/>
    <property type="project" value="InterPro"/>
</dbReference>
<dbReference type="Gene3D" id="1.20.58.2220">
    <property type="entry name" value="Formin, FH2 domain"/>
    <property type="match status" value="1"/>
</dbReference>
<dbReference type="EMBL" id="AWGJ01000010">
    <property type="protein sequence ID" value="ODN75497.1"/>
    <property type="molecule type" value="Genomic_DNA"/>
</dbReference>
<evidence type="ECO:0000313" key="4">
    <source>
        <dbReference type="EMBL" id="ODN75497.1"/>
    </source>
</evidence>
<accession>A0A1E3HGM9</accession>
<feature type="compositionally biased region" description="Low complexity" evidence="1">
    <location>
        <begin position="1481"/>
        <end position="1495"/>
    </location>
</feature>
<sequence>MDAHNNTIVTIHIPRLGNVQVETSQELVVQDVVDLALIEAEERYGEESLKVALDREEGAYEWKGAVTGEDWTLLEISAAGRGLLKPTQKLPLDTGFTLIQPQTPIIEILITIPTSSSLDPLKTRVPISTSSTFSQILSELENTLGLPRSTADLLSPSAPGGVSKSRTGSYAGQGTAGSSNDVLQWQVSMEHTGSYTRLALEANVFDSLKHSQNPTIQLYLDEDWLLNGSSTKGGGEEGAEEEGGTIKATAAAHVAESPSSKRRLAGLFQPLVSQAAPMAPLAVPTLQGAGATQDGHTDGVTNGLAEAMGETLGPAGKAAYDEDEWERLLDDLNLHGAKRDAMNAITPSRKALILSQNRRSSVSSNTSPTCPSNPATFFSLSAGTNIGLTRLLPQYTGPSFASYEQGHKEEGGASGEEGWAKRFSLTSFKDWTAPSASPAAVAEAHESTPEPAPEAAKEPHISAKPMEKQGTGGLWAWWTGASKPEDGSPAAFIEGLEQRRPSSVQVKHLLSLRVTLSTAKLSWIHEFLHLKGIVHLGALLERAAKKHLEKGDVEEQIVWEVVKSLRILMNIDAGFGAVLDHPSVITSLTLNLLSPSPKLRASIADLLSGLTILSPGEAYPVILDGLSALARSTGKLSRFAWIVESLSRGDETDFGVWEWRMAAVGFICALIQANEGLEERCALEGELIRCGLSGVLEALEDLEPPEAFLLQLDAYHIDRENDEEDLRLLYLGRIRGTRASGAVEALLVALEECGADERDEDAVVEVVELLGRVVERYDDGEQNEAVRRIADQCKKLLDLPVDDSDGSPESALQIEKDSSERRREREGRSLLEAENQMLRGRIEDLEGQSAQSADTQDQHVRFLLELSSHIETSPPISEEATPRDIQQSLIDHVLQLKSSMSDDQSLLIELGRQLTEAQEQIAEAQKQLEAKTSEDKQGSEGRSFEVAALKPGRTKARSALKVKLPTSVQNDGLLSPRLPSQTEGAIGASESLGKSMVVPPVIVSPAPPPPPPPPPLPKAPFPGVAPPPPPPPPPPLGPSNPRHSGMPPPPPPPPPPPGLPRAGPSSMPPPPPPAPSFPGRPAQHAPQPQPPQHQKLKPFFWSKMNGPAVKDTIWTHISPNYDFDVDVDEMLEVFAVQPAKEKVEKKKPAVVSILDITRSNNIGIMLKRLRLSPTQIRQAILEVDDEVLDADDLALVSRMLPTKEETERLQKFNGSVSKLSKADQYFIELSKIPHLQLRLESLVFIRRFEHSIAEILPDLMILRQAANQLNESQRFREVLRIVLALGNRLNRGTFRGNAAGFRIEDLLKMKDTRTSKGPDCPTMLHYLAKVLLNTNAKLILFAEETPAVEPAARLDLTDLAANIVSLMSSVRQATTTLTLLDSSEPLHTLLTEFLGKAVPQSANLQKTHHQVLSELHHLLRYFGYKSSSANPFPQAVDADKGGEKDEGQGAEEFFGMISSFGRALEKAGAEMSAHMIKANMTGSTTASTSKAVSSPAPAPRQRSNEPAPSSFTNPFLQPNRADQSSARKLSARNTLSRGELDETIKTIRGGVGRRERQEMSGGGTMGVMGRRTVNRGTIGGTLARRTGEKRRDSGKKGGGEERTRLSRLFVHDPTGQGA</sequence>
<evidence type="ECO:0008006" key="6">
    <source>
        <dbReference type="Google" id="ProtNLM"/>
    </source>
</evidence>
<feature type="compositionally biased region" description="Basic and acidic residues" evidence="1">
    <location>
        <begin position="926"/>
        <end position="943"/>
    </location>
</feature>
<dbReference type="Proteomes" id="UP000094065">
    <property type="component" value="Unassembled WGS sequence"/>
</dbReference>
<dbReference type="Pfam" id="PF06371">
    <property type="entry name" value="Drf_GBD"/>
    <property type="match status" value="1"/>
</dbReference>
<feature type="region of interest" description="Disordered" evidence="1">
    <location>
        <begin position="1009"/>
        <end position="1095"/>
    </location>
</feature>
<feature type="compositionally biased region" description="Pro residues" evidence="1">
    <location>
        <begin position="1046"/>
        <end position="1059"/>
    </location>
</feature>
<reference evidence="4 5" key="1">
    <citation type="submission" date="2016-06" db="EMBL/GenBank/DDBJ databases">
        <title>Evolution of pathogenesis and genome organization in the Tremellales.</title>
        <authorList>
            <person name="Cuomo C."/>
            <person name="Litvintseva A."/>
            <person name="Heitman J."/>
            <person name="Chen Y."/>
            <person name="Sun S."/>
            <person name="Springer D."/>
            <person name="Dromer F."/>
            <person name="Young S."/>
            <person name="Zeng Q."/>
            <person name="Chapman S."/>
            <person name="Gujja S."/>
            <person name="Saif S."/>
            <person name="Birren B."/>
        </authorList>
    </citation>
    <scope>NUCLEOTIDE SEQUENCE [LARGE SCALE GENOMIC DNA]</scope>
    <source>
        <strain evidence="4 5">CBS 6039</strain>
    </source>
</reference>
<protein>
    <recommendedName>
        <fullName evidence="6">FH2 domain-containing protein</fullName>
    </recommendedName>
</protein>
<organism evidence="4 5">
    <name type="scientific">Cryptococcus amylolentus CBS 6039</name>
    <dbReference type="NCBI Taxonomy" id="1295533"/>
    <lineage>
        <taxon>Eukaryota</taxon>
        <taxon>Fungi</taxon>
        <taxon>Dikarya</taxon>
        <taxon>Basidiomycota</taxon>
        <taxon>Agaricomycotina</taxon>
        <taxon>Tremellomycetes</taxon>
        <taxon>Tremellales</taxon>
        <taxon>Cryptococcaceae</taxon>
        <taxon>Cryptococcus</taxon>
    </lineage>
</organism>
<dbReference type="InterPro" id="IPR016024">
    <property type="entry name" value="ARM-type_fold"/>
</dbReference>
<feature type="region of interest" description="Disordered" evidence="1">
    <location>
        <begin position="436"/>
        <end position="465"/>
    </location>
</feature>
<dbReference type="SMART" id="SM01140">
    <property type="entry name" value="Drf_GBD"/>
    <property type="match status" value="1"/>
</dbReference>
<feature type="domain" description="GBD/FH3" evidence="2">
    <location>
        <begin position="313"/>
        <end position="805"/>
    </location>
</feature>
<dbReference type="RefSeq" id="XP_018991147.1">
    <property type="nucleotide sequence ID" value="XM_019141172.1"/>
</dbReference>
<feature type="region of interest" description="Disordered" evidence="1">
    <location>
        <begin position="1549"/>
        <end position="1618"/>
    </location>
</feature>
<dbReference type="InterPro" id="IPR010472">
    <property type="entry name" value="FH3_dom"/>
</dbReference>
<dbReference type="GO" id="GO:0003779">
    <property type="term" value="F:actin binding"/>
    <property type="evidence" value="ECO:0007669"/>
    <property type="project" value="InterPro"/>
</dbReference>
<feature type="compositionally biased region" description="Polar residues" evidence="1">
    <location>
        <begin position="164"/>
        <end position="178"/>
    </location>
</feature>
<feature type="compositionally biased region" description="Basic and acidic residues" evidence="1">
    <location>
        <begin position="455"/>
        <end position="465"/>
    </location>
</feature>
<dbReference type="OrthoDB" id="1668162at2759"/>
<evidence type="ECO:0000259" key="3">
    <source>
        <dbReference type="PROSITE" id="PS51444"/>
    </source>
</evidence>
<feature type="domain" description="FH2" evidence="3">
    <location>
        <begin position="1086"/>
        <end position="1490"/>
    </location>
</feature>
<evidence type="ECO:0000313" key="5">
    <source>
        <dbReference type="Proteomes" id="UP000094065"/>
    </source>
</evidence>
<dbReference type="PROSITE" id="PS51444">
    <property type="entry name" value="FH2"/>
    <property type="match status" value="1"/>
</dbReference>
<feature type="region of interest" description="Disordered" evidence="1">
    <location>
        <begin position="148"/>
        <end position="178"/>
    </location>
</feature>
<dbReference type="SMART" id="SM00498">
    <property type="entry name" value="FH2"/>
    <property type="match status" value="1"/>
</dbReference>
<dbReference type="Pfam" id="PF02181">
    <property type="entry name" value="FH2"/>
    <property type="match status" value="1"/>
</dbReference>